<reference evidence="3 5" key="2">
    <citation type="submission" date="2020-08" db="EMBL/GenBank/DDBJ databases">
        <title>The isolate Caproiciproducens sp. 7D4C2 produces n-caproate at mildly acidic conditions from hexoses: genome and rBOX comparison with related strains and chain-elongating bacteria.</title>
        <authorList>
            <person name="Esquivel-Elizondo S."/>
            <person name="Bagci C."/>
            <person name="Temovska M."/>
            <person name="Jeon B.S."/>
            <person name="Bessarab I."/>
            <person name="Williams R.B.H."/>
            <person name="Huson D.H."/>
            <person name="Angenent L.T."/>
        </authorList>
    </citation>
    <scope>NUCLEOTIDE SEQUENCE [LARGE SCALE GENOMIC DNA]</scope>
    <source>
        <strain evidence="3 5">7D4C2</strain>
    </source>
</reference>
<dbReference type="InterPro" id="IPR010982">
    <property type="entry name" value="Lambda_DNA-bd_dom_sf"/>
</dbReference>
<dbReference type="EMBL" id="CP060286">
    <property type="protein sequence ID" value="QNK40097.1"/>
    <property type="molecule type" value="Genomic_DNA"/>
</dbReference>
<name>A0A6N8HVN5_9FIRM</name>
<keyword evidence="4" id="KW-1185">Reference proteome</keyword>
<evidence type="ECO:0000313" key="5">
    <source>
        <dbReference type="Proteomes" id="UP000515909"/>
    </source>
</evidence>
<dbReference type="InterPro" id="IPR001387">
    <property type="entry name" value="Cro/C1-type_HTH"/>
</dbReference>
<evidence type="ECO:0000259" key="1">
    <source>
        <dbReference type="PROSITE" id="PS50943"/>
    </source>
</evidence>
<dbReference type="AlphaFoldDB" id="A0A6N8HVN5"/>
<evidence type="ECO:0000313" key="3">
    <source>
        <dbReference type="EMBL" id="QNK40097.1"/>
    </source>
</evidence>
<dbReference type="KEGG" id="cfem:HCR03_15565"/>
<sequence length="155" mass="17065">MGEIITIYKINCYSAPEPEQEGESCSLLPWRNQPGVTGRDDGGRDYVLPEEYGAGIAPGGDPAVFSAEGGLCGLMLHNGCPLLIDEKKRRAYLLEPVKKIASYRQATGMTLAELAERLSVTPQLLYQWENLEREPDEEILLQIASILGCNPSDLR</sequence>
<evidence type="ECO:0000313" key="2">
    <source>
        <dbReference type="EMBL" id="MVB09620.1"/>
    </source>
</evidence>
<protein>
    <submittedName>
        <fullName evidence="2">Helix-turn-helix protein</fullName>
    </submittedName>
    <submittedName>
        <fullName evidence="3">Helix-turn-helix transcriptional regulator</fullName>
    </submittedName>
</protein>
<dbReference type="Proteomes" id="UP000469440">
    <property type="component" value="Unassembled WGS sequence"/>
</dbReference>
<accession>A0A7G8T906</accession>
<dbReference type="Pfam" id="PF01381">
    <property type="entry name" value="HTH_3"/>
    <property type="match status" value="1"/>
</dbReference>
<reference evidence="2 4" key="1">
    <citation type="submission" date="2019-09" db="EMBL/GenBank/DDBJ databases">
        <title>Genome sequence of Clostridium sp. EA1.</title>
        <authorList>
            <person name="Poehlein A."/>
            <person name="Bengelsdorf F.R."/>
            <person name="Daniel R."/>
        </authorList>
    </citation>
    <scope>NUCLEOTIDE SEQUENCE [LARGE SCALE GENOMIC DNA]</scope>
    <source>
        <strain evidence="2 4">EA1</strain>
    </source>
</reference>
<dbReference type="SMART" id="SM00530">
    <property type="entry name" value="HTH_XRE"/>
    <property type="match status" value="1"/>
</dbReference>
<dbReference type="RefSeq" id="WP_066645991.1">
    <property type="nucleotide sequence ID" value="NZ_CP060286.1"/>
</dbReference>
<gene>
    <name evidence="2" type="ORF">CAFE_02780</name>
    <name evidence="3" type="ORF">HCR03_15565</name>
</gene>
<dbReference type="OrthoDB" id="9801008at2"/>
<dbReference type="SUPFAM" id="SSF47413">
    <property type="entry name" value="lambda repressor-like DNA-binding domains"/>
    <property type="match status" value="1"/>
</dbReference>
<feature type="domain" description="HTH cro/C1-type" evidence="1">
    <location>
        <begin position="100"/>
        <end position="154"/>
    </location>
</feature>
<accession>A0A6N8HVN5</accession>
<dbReference type="Gene3D" id="1.10.260.40">
    <property type="entry name" value="lambda repressor-like DNA-binding domains"/>
    <property type="match status" value="1"/>
</dbReference>
<evidence type="ECO:0000313" key="4">
    <source>
        <dbReference type="Proteomes" id="UP000469440"/>
    </source>
</evidence>
<proteinExistence type="predicted"/>
<dbReference type="EMBL" id="VWXL01000010">
    <property type="protein sequence ID" value="MVB09620.1"/>
    <property type="molecule type" value="Genomic_DNA"/>
</dbReference>
<dbReference type="CDD" id="cd00093">
    <property type="entry name" value="HTH_XRE"/>
    <property type="match status" value="1"/>
</dbReference>
<organism evidence="2 4">
    <name type="scientific">Caproicibacter fermentans</name>
    <dbReference type="NCBI Taxonomy" id="2576756"/>
    <lineage>
        <taxon>Bacteria</taxon>
        <taxon>Bacillati</taxon>
        <taxon>Bacillota</taxon>
        <taxon>Clostridia</taxon>
        <taxon>Eubacteriales</taxon>
        <taxon>Acutalibacteraceae</taxon>
        <taxon>Caproicibacter</taxon>
    </lineage>
</organism>
<dbReference type="GO" id="GO:0003677">
    <property type="term" value="F:DNA binding"/>
    <property type="evidence" value="ECO:0007669"/>
    <property type="project" value="InterPro"/>
</dbReference>
<dbReference type="Proteomes" id="UP000515909">
    <property type="component" value="Chromosome"/>
</dbReference>
<dbReference type="PROSITE" id="PS50943">
    <property type="entry name" value="HTH_CROC1"/>
    <property type="match status" value="1"/>
</dbReference>